<dbReference type="SUPFAM" id="SSF81891">
    <property type="entry name" value="Poly A polymerase C-terminal region-like"/>
    <property type="match status" value="1"/>
</dbReference>
<keyword evidence="3" id="KW-0819">tRNA processing</keyword>
<dbReference type="PANTHER" id="PTHR46173:SF1">
    <property type="entry name" value="CCA TRNA NUCLEOTIDYLTRANSFERASE 1, MITOCHONDRIAL"/>
    <property type="match status" value="1"/>
</dbReference>
<dbReference type="Pfam" id="PF01743">
    <property type="entry name" value="PolyA_pol"/>
    <property type="match status" value="1"/>
</dbReference>
<evidence type="ECO:0000256" key="3">
    <source>
        <dbReference type="ARBA" id="ARBA00022694"/>
    </source>
</evidence>
<evidence type="ECO:0000259" key="12">
    <source>
        <dbReference type="Pfam" id="PF13735"/>
    </source>
</evidence>
<evidence type="ECO:0000256" key="6">
    <source>
        <dbReference type="ARBA" id="ARBA00022741"/>
    </source>
</evidence>
<feature type="domain" description="tRNA nucleotidyltransferase/poly(A) polymerase RNA and SrmB- binding" evidence="11">
    <location>
        <begin position="173"/>
        <end position="217"/>
    </location>
</feature>
<keyword evidence="6" id="KW-0547">Nucleotide-binding</keyword>
<dbReference type="SUPFAM" id="SSF81301">
    <property type="entry name" value="Nucleotidyltransferase"/>
    <property type="match status" value="1"/>
</dbReference>
<evidence type="ECO:0000313" key="13">
    <source>
        <dbReference type="EMBL" id="HIQ80192.1"/>
    </source>
</evidence>
<reference evidence="13" key="2">
    <citation type="journal article" date="2021" name="PeerJ">
        <title>Extensive microbial diversity within the chicken gut microbiome revealed by metagenomics and culture.</title>
        <authorList>
            <person name="Gilroy R."/>
            <person name="Ravi A."/>
            <person name="Getino M."/>
            <person name="Pursley I."/>
            <person name="Horton D.L."/>
            <person name="Alikhan N.F."/>
            <person name="Baker D."/>
            <person name="Gharbi K."/>
            <person name="Hall N."/>
            <person name="Watson M."/>
            <person name="Adriaenssens E.M."/>
            <person name="Foster-Nyarko E."/>
            <person name="Jarju S."/>
            <person name="Secka A."/>
            <person name="Antonio M."/>
            <person name="Oren A."/>
            <person name="Chaudhuri R.R."/>
            <person name="La Ragione R."/>
            <person name="Hildebrand F."/>
            <person name="Pallen M.J."/>
        </authorList>
    </citation>
    <scope>NUCLEOTIDE SEQUENCE</scope>
    <source>
        <strain evidence="13">ChiSjej1B19-3389</strain>
    </source>
</reference>
<dbReference type="InterPro" id="IPR032828">
    <property type="entry name" value="PolyA_RNA-bd"/>
</dbReference>
<dbReference type="AlphaFoldDB" id="A0A9D0ZHC7"/>
<organism evidence="13 14">
    <name type="scientific">Candidatus Scatavimonas merdigallinarum</name>
    <dbReference type="NCBI Taxonomy" id="2840914"/>
    <lineage>
        <taxon>Bacteria</taxon>
        <taxon>Bacillati</taxon>
        <taxon>Bacillota</taxon>
        <taxon>Clostridia</taxon>
        <taxon>Eubacteriales</taxon>
        <taxon>Oscillospiraceae</taxon>
        <taxon>Oscillospiraceae incertae sedis</taxon>
        <taxon>Candidatus Scatavimonas</taxon>
    </lineage>
</organism>
<protein>
    <submittedName>
        <fullName evidence="13">CCA tRNA nucleotidyltransferase</fullName>
    </submittedName>
</protein>
<keyword evidence="5" id="KW-0479">Metal-binding</keyword>
<evidence type="ECO:0000256" key="9">
    <source>
        <dbReference type="RuleBase" id="RU003953"/>
    </source>
</evidence>
<dbReference type="InterPro" id="IPR043519">
    <property type="entry name" value="NT_sf"/>
</dbReference>
<evidence type="ECO:0000313" key="14">
    <source>
        <dbReference type="Proteomes" id="UP000886787"/>
    </source>
</evidence>
<dbReference type="Proteomes" id="UP000886787">
    <property type="component" value="Unassembled WGS sequence"/>
</dbReference>
<evidence type="ECO:0000256" key="2">
    <source>
        <dbReference type="ARBA" id="ARBA00022679"/>
    </source>
</evidence>
<dbReference type="InterPro" id="IPR050264">
    <property type="entry name" value="Bact_CCA-adding_enz_type3_sf"/>
</dbReference>
<feature type="domain" description="Poly A polymerase head" evidence="10">
    <location>
        <begin position="23"/>
        <end position="145"/>
    </location>
</feature>
<dbReference type="Pfam" id="PF13735">
    <property type="entry name" value="tRNA_NucTran2_2"/>
    <property type="match status" value="1"/>
</dbReference>
<dbReference type="CDD" id="cd05398">
    <property type="entry name" value="NT_ClassII-CCAase"/>
    <property type="match status" value="1"/>
</dbReference>
<dbReference type="GO" id="GO:0016779">
    <property type="term" value="F:nucleotidyltransferase activity"/>
    <property type="evidence" value="ECO:0007669"/>
    <property type="project" value="UniProtKB-KW"/>
</dbReference>
<evidence type="ECO:0000259" key="11">
    <source>
        <dbReference type="Pfam" id="PF12627"/>
    </source>
</evidence>
<dbReference type="InterPro" id="IPR002646">
    <property type="entry name" value="PolA_pol_head_dom"/>
</dbReference>
<evidence type="ECO:0000256" key="7">
    <source>
        <dbReference type="ARBA" id="ARBA00022842"/>
    </source>
</evidence>
<name>A0A9D0ZHC7_9FIRM</name>
<evidence type="ECO:0000259" key="10">
    <source>
        <dbReference type="Pfam" id="PF01743"/>
    </source>
</evidence>
<dbReference type="GO" id="GO:0000166">
    <property type="term" value="F:nucleotide binding"/>
    <property type="evidence" value="ECO:0007669"/>
    <property type="project" value="UniProtKB-KW"/>
</dbReference>
<keyword evidence="4" id="KW-0548">Nucleotidyltransferase</keyword>
<keyword evidence="7" id="KW-0460">Magnesium</keyword>
<dbReference type="EMBL" id="DVFW01000018">
    <property type="protein sequence ID" value="HIQ80192.1"/>
    <property type="molecule type" value="Genomic_DNA"/>
</dbReference>
<dbReference type="Gene3D" id="3.30.460.10">
    <property type="entry name" value="Beta Polymerase, domain 2"/>
    <property type="match status" value="1"/>
</dbReference>
<dbReference type="Gene3D" id="1.10.246.80">
    <property type="match status" value="1"/>
</dbReference>
<keyword evidence="2 9" id="KW-0808">Transferase</keyword>
<dbReference type="Pfam" id="PF12627">
    <property type="entry name" value="PolyA_pol_RNAbd"/>
    <property type="match status" value="1"/>
</dbReference>
<dbReference type="Gene3D" id="1.10.3090.10">
    <property type="entry name" value="cca-adding enzyme, domain 2"/>
    <property type="match status" value="1"/>
</dbReference>
<comment type="cofactor">
    <cofactor evidence="1">
        <name>Mg(2+)</name>
        <dbReference type="ChEBI" id="CHEBI:18420"/>
    </cofactor>
</comment>
<sequence length="446" mass="49849">MEIHMPAQVREIIKRLQQNGYQAYAVGGCIRDSLRGKTPQDWDIATNALPAQVVRCFSAYRLVQNGIAHGTIGVVLGRAVYEITTYRVDGAYSDNRHPDKVAYTGALEKDLARRDFTINAMAYGEKEGIIDCFGGRADLEKRRIRCVGDAQKRFEEDALRMLRALRFASVLSFSIEAKTAQAIHLKKALLTRVSAQRCAKEIRMLLLGENAGAVLRQFGDVLAVCIPELTPMFHFDQNTPYHNRSLWEHTAAAVQAVAAQEDLRLAMLFHDIGKPAVQTTDAQGVSHYHGHPAVSAKMAREILTRMHFSKKCIERVAILILYHDYRCAPAQRAVRRLLQKTGADVARRLIQVRRADAAAQSDFRRTEKIRLIDAYEATLQTVLENGDCFSLQDLAVCGDDLLALGIPQGKQVGLLLNQLLNGVIEGSLPNQKDILLQKAKQLFYKE</sequence>
<dbReference type="CDD" id="cd00077">
    <property type="entry name" value="HDc"/>
    <property type="match status" value="1"/>
</dbReference>
<dbReference type="GO" id="GO:0000049">
    <property type="term" value="F:tRNA binding"/>
    <property type="evidence" value="ECO:0007669"/>
    <property type="project" value="TreeGrafter"/>
</dbReference>
<dbReference type="InterPro" id="IPR003607">
    <property type="entry name" value="HD/PDEase_dom"/>
</dbReference>
<feature type="domain" description="CCA-adding enzyme C-terminal" evidence="12">
    <location>
        <begin position="296"/>
        <end position="438"/>
    </location>
</feature>
<dbReference type="GO" id="GO:0008033">
    <property type="term" value="P:tRNA processing"/>
    <property type="evidence" value="ECO:0007669"/>
    <property type="project" value="UniProtKB-KW"/>
</dbReference>
<keyword evidence="8 9" id="KW-0694">RNA-binding</keyword>
<evidence type="ECO:0000256" key="5">
    <source>
        <dbReference type="ARBA" id="ARBA00022723"/>
    </source>
</evidence>
<evidence type="ECO:0000256" key="1">
    <source>
        <dbReference type="ARBA" id="ARBA00001946"/>
    </source>
</evidence>
<dbReference type="InterPro" id="IPR032810">
    <property type="entry name" value="CCA-adding_enz_C"/>
</dbReference>
<reference evidence="13" key="1">
    <citation type="submission" date="2020-10" db="EMBL/GenBank/DDBJ databases">
        <authorList>
            <person name="Gilroy R."/>
        </authorList>
    </citation>
    <scope>NUCLEOTIDE SEQUENCE</scope>
    <source>
        <strain evidence="13">ChiSjej1B19-3389</strain>
    </source>
</reference>
<proteinExistence type="inferred from homology"/>
<evidence type="ECO:0000256" key="4">
    <source>
        <dbReference type="ARBA" id="ARBA00022695"/>
    </source>
</evidence>
<gene>
    <name evidence="13" type="ORF">IAD32_02780</name>
</gene>
<evidence type="ECO:0000256" key="8">
    <source>
        <dbReference type="ARBA" id="ARBA00022884"/>
    </source>
</evidence>
<accession>A0A9D0ZHC7</accession>
<dbReference type="GO" id="GO:0046872">
    <property type="term" value="F:metal ion binding"/>
    <property type="evidence" value="ECO:0007669"/>
    <property type="project" value="UniProtKB-KW"/>
</dbReference>
<dbReference type="PANTHER" id="PTHR46173">
    <property type="entry name" value="CCA TRNA NUCLEOTIDYLTRANSFERASE 1, MITOCHONDRIAL"/>
    <property type="match status" value="1"/>
</dbReference>
<comment type="caution">
    <text evidence="13">The sequence shown here is derived from an EMBL/GenBank/DDBJ whole genome shotgun (WGS) entry which is preliminary data.</text>
</comment>
<comment type="similarity">
    <text evidence="9">Belongs to the tRNA nucleotidyltransferase/poly(A) polymerase family.</text>
</comment>